<dbReference type="PANTHER" id="PTHR21716">
    <property type="entry name" value="TRANSMEMBRANE PROTEIN"/>
    <property type="match status" value="1"/>
</dbReference>
<dbReference type="RefSeq" id="WP_062471469.1">
    <property type="nucleotide sequence ID" value="NZ_BBYN01000030.1"/>
</dbReference>
<evidence type="ECO:0000256" key="6">
    <source>
        <dbReference type="ARBA" id="ARBA00022989"/>
    </source>
</evidence>
<feature type="transmembrane region" description="Helical" evidence="8">
    <location>
        <begin position="220"/>
        <end position="249"/>
    </location>
</feature>
<proteinExistence type="inferred from homology"/>
<keyword evidence="3" id="KW-0813">Transport</keyword>
<name>A0A1S6IR56_9LACT</name>
<keyword evidence="4" id="KW-1003">Cell membrane</keyword>
<dbReference type="GO" id="GO:0005886">
    <property type="term" value="C:plasma membrane"/>
    <property type="evidence" value="ECO:0007669"/>
    <property type="project" value="UniProtKB-SubCell"/>
</dbReference>
<reference evidence="9 10" key="1">
    <citation type="journal article" date="2014" name="Int. J. Syst. Evol. Microbiol.">
        <title>Jeotgalibaca dankookensis gen. nov., sp. nov., a member of the family Carnobacteriaceae, isolated from seujeot (Korean traditional food).</title>
        <authorList>
            <person name="Lee D.G."/>
            <person name="Trujillo M.E."/>
            <person name="Kang H."/>
            <person name="Ahn T.Y."/>
        </authorList>
    </citation>
    <scope>NUCLEOTIDE SEQUENCE [LARGE SCALE GENOMIC DNA]</scope>
    <source>
        <strain evidence="9 10">EX-07</strain>
    </source>
</reference>
<evidence type="ECO:0000256" key="1">
    <source>
        <dbReference type="ARBA" id="ARBA00004651"/>
    </source>
</evidence>
<dbReference type="InterPro" id="IPR002549">
    <property type="entry name" value="AI-2E-like"/>
</dbReference>
<organism evidence="9 10">
    <name type="scientific">Jeotgalibaca dankookensis</name>
    <dbReference type="NCBI Taxonomy" id="708126"/>
    <lineage>
        <taxon>Bacteria</taxon>
        <taxon>Bacillati</taxon>
        <taxon>Bacillota</taxon>
        <taxon>Bacilli</taxon>
        <taxon>Lactobacillales</taxon>
        <taxon>Carnobacteriaceae</taxon>
        <taxon>Jeotgalibaca</taxon>
    </lineage>
</organism>
<evidence type="ECO:0000256" key="5">
    <source>
        <dbReference type="ARBA" id="ARBA00022692"/>
    </source>
</evidence>
<comment type="subcellular location">
    <subcellularLocation>
        <location evidence="1">Cell membrane</location>
        <topology evidence="1">Multi-pass membrane protein</topology>
    </subcellularLocation>
</comment>
<evidence type="ECO:0000313" key="10">
    <source>
        <dbReference type="Proteomes" id="UP000188993"/>
    </source>
</evidence>
<dbReference type="Pfam" id="PF01594">
    <property type="entry name" value="AI-2E_transport"/>
    <property type="match status" value="1"/>
</dbReference>
<dbReference type="PANTHER" id="PTHR21716:SF53">
    <property type="entry name" value="PERMEASE PERM-RELATED"/>
    <property type="match status" value="1"/>
</dbReference>
<evidence type="ECO:0000256" key="3">
    <source>
        <dbReference type="ARBA" id="ARBA00022448"/>
    </source>
</evidence>
<protein>
    <recommendedName>
        <fullName evidence="11">AI-2 transport protein TqsA</fullName>
    </recommendedName>
</protein>
<evidence type="ECO:0000313" key="9">
    <source>
        <dbReference type="EMBL" id="AQS54014.1"/>
    </source>
</evidence>
<comment type="similarity">
    <text evidence="2">Belongs to the autoinducer-2 exporter (AI-2E) (TC 2.A.86) family.</text>
</comment>
<evidence type="ECO:0000256" key="7">
    <source>
        <dbReference type="ARBA" id="ARBA00023136"/>
    </source>
</evidence>
<keyword evidence="10" id="KW-1185">Reference proteome</keyword>
<feature type="transmembrane region" description="Helical" evidence="8">
    <location>
        <begin position="72"/>
        <end position="95"/>
    </location>
</feature>
<evidence type="ECO:0000256" key="8">
    <source>
        <dbReference type="SAM" id="Phobius"/>
    </source>
</evidence>
<dbReference type="KEGG" id="jda:BW727_101648"/>
<gene>
    <name evidence="9" type="ORF">BW727_101648</name>
</gene>
<evidence type="ECO:0000256" key="2">
    <source>
        <dbReference type="ARBA" id="ARBA00009773"/>
    </source>
</evidence>
<feature type="transmembrane region" description="Helical" evidence="8">
    <location>
        <begin position="255"/>
        <end position="274"/>
    </location>
</feature>
<accession>A0A1S6IR56</accession>
<dbReference type="EMBL" id="CP019728">
    <property type="protein sequence ID" value="AQS54014.1"/>
    <property type="molecule type" value="Genomic_DNA"/>
</dbReference>
<keyword evidence="6 8" id="KW-1133">Transmembrane helix</keyword>
<keyword evidence="5 8" id="KW-0812">Transmembrane</keyword>
<dbReference type="AlphaFoldDB" id="A0A1S6IR56"/>
<feature type="transmembrane region" description="Helical" evidence="8">
    <location>
        <begin position="9"/>
        <end position="27"/>
    </location>
</feature>
<evidence type="ECO:0000256" key="4">
    <source>
        <dbReference type="ARBA" id="ARBA00022475"/>
    </source>
</evidence>
<evidence type="ECO:0008006" key="11">
    <source>
        <dbReference type="Google" id="ProtNLM"/>
    </source>
</evidence>
<dbReference type="GO" id="GO:0055085">
    <property type="term" value="P:transmembrane transport"/>
    <property type="evidence" value="ECO:0007669"/>
    <property type="project" value="TreeGrafter"/>
</dbReference>
<dbReference type="STRING" id="708126.BW727_101648"/>
<dbReference type="Proteomes" id="UP000188993">
    <property type="component" value="Chromosome"/>
</dbReference>
<keyword evidence="7 8" id="KW-0472">Membrane</keyword>
<feature type="transmembrane region" description="Helical" evidence="8">
    <location>
        <begin position="33"/>
        <end position="52"/>
    </location>
</feature>
<sequence>MNQSRITRYLVNIVLVLLAFILLTFLYDTFYPIASVFFYLLVPIIFGIYLYYAFRPIKLWIFSKTGKEGLAALLAVTLFFIIFGFLLFFVVKIVYEQALQLAINLDFSAISESDFALYELIDRYLPTENIFDNAVAWVQEKAINFSRRLPDLFSSVGSIGSQILLIFLSFAYLMKDDALIKKGLNGFLDKEDKKERLEQKEVARQIDDTLATYINGQITIALILGMLMFIGYLVIGIPYAFLLTIIALVTNLTPFVGPIIGTVPAVIVALTISFPMVLKTLVIAIVIQQIESNFVTPYVMGSKLPIHPFTVIVVVLVSINLFGVIGV</sequence>
<dbReference type="OrthoDB" id="9793390at2"/>
<feature type="transmembrane region" description="Helical" evidence="8">
    <location>
        <begin position="152"/>
        <end position="173"/>
    </location>
</feature>
<feature type="transmembrane region" description="Helical" evidence="8">
    <location>
        <begin position="306"/>
        <end position="325"/>
    </location>
</feature>